<keyword evidence="3" id="KW-1185">Reference proteome</keyword>
<dbReference type="Proteomes" id="UP000182769">
    <property type="component" value="Unassembled WGS sequence"/>
</dbReference>
<sequence>MKNWLIALCILPCLSAATEDSVDCENPYTTLDINYCAGRELEEAEAMMEQYYKASLKQQEEDLEVVDAIKLSQHDWLQYRESYCDAIYSQWREGTIRGVMHLSCQKRLTQQRTYNLWSDFLTYMDSTEPVLPEPVFN</sequence>
<accession>A0A0K6IL24</accession>
<dbReference type="Gene3D" id="1.20.1270.180">
    <property type="match status" value="1"/>
</dbReference>
<feature type="domain" description="Lysozyme inhibitor LprI-like N-terminal" evidence="1">
    <location>
        <begin position="25"/>
        <end position="116"/>
    </location>
</feature>
<dbReference type="AlphaFoldDB" id="A0A0K6IL24"/>
<reference evidence="3" key="1">
    <citation type="submission" date="2015-08" db="EMBL/GenBank/DDBJ databases">
        <authorList>
            <person name="Varghese N."/>
        </authorList>
    </citation>
    <scope>NUCLEOTIDE SEQUENCE [LARGE SCALE GENOMIC DNA]</scope>
    <source>
        <strain evidence="3">JCM 18476</strain>
    </source>
</reference>
<evidence type="ECO:0000259" key="1">
    <source>
        <dbReference type="Pfam" id="PF07007"/>
    </source>
</evidence>
<dbReference type="InterPro" id="IPR009739">
    <property type="entry name" value="LprI-like_N"/>
</dbReference>
<proteinExistence type="predicted"/>
<evidence type="ECO:0000313" key="2">
    <source>
        <dbReference type="EMBL" id="CUB03803.1"/>
    </source>
</evidence>
<organism evidence="2 3">
    <name type="scientific">Marinomonas fungiae</name>
    <dbReference type="NCBI Taxonomy" id="1137284"/>
    <lineage>
        <taxon>Bacteria</taxon>
        <taxon>Pseudomonadati</taxon>
        <taxon>Pseudomonadota</taxon>
        <taxon>Gammaproteobacteria</taxon>
        <taxon>Oceanospirillales</taxon>
        <taxon>Oceanospirillaceae</taxon>
        <taxon>Marinomonas</taxon>
    </lineage>
</organism>
<dbReference type="OrthoDB" id="7340239at2"/>
<evidence type="ECO:0000313" key="3">
    <source>
        <dbReference type="Proteomes" id="UP000182769"/>
    </source>
</evidence>
<dbReference type="STRING" id="1137284.GCA_001418205_01654"/>
<dbReference type="Pfam" id="PF07007">
    <property type="entry name" value="LprI"/>
    <property type="match status" value="1"/>
</dbReference>
<gene>
    <name evidence="2" type="ORF">Ga0061065_104234</name>
</gene>
<name>A0A0K6IL24_9GAMM</name>
<dbReference type="EMBL" id="CYHG01000004">
    <property type="protein sequence ID" value="CUB03803.1"/>
    <property type="molecule type" value="Genomic_DNA"/>
</dbReference>
<protein>
    <submittedName>
        <fullName evidence="2">Uncharacterized conserved protein YecT, DUF1311 family</fullName>
    </submittedName>
</protein>